<proteinExistence type="predicted"/>
<dbReference type="RefSeq" id="WP_231440271.1">
    <property type="nucleotide sequence ID" value="NZ_JAJOMB010000004.1"/>
</dbReference>
<protein>
    <submittedName>
        <fullName evidence="1">Uncharacterized protein</fullName>
    </submittedName>
</protein>
<reference evidence="1" key="1">
    <citation type="submission" date="2021-11" db="EMBL/GenBank/DDBJ databases">
        <title>Streptomyces corallinus and Kineosporia corallina sp. nov., two new coral-derived marine actinobacteria.</title>
        <authorList>
            <person name="Buangrab K."/>
            <person name="Sutthacheep M."/>
            <person name="Yeemin T."/>
            <person name="Harunari E."/>
            <person name="Igarashi Y."/>
            <person name="Sripreechasak P."/>
            <person name="Kanchanasin P."/>
            <person name="Tanasupawat S."/>
            <person name="Phongsopitanun W."/>
        </authorList>
    </citation>
    <scope>NUCLEOTIDE SEQUENCE</scope>
    <source>
        <strain evidence="1">JCM 31032</strain>
    </source>
</reference>
<dbReference type="Proteomes" id="UP001138997">
    <property type="component" value="Unassembled WGS sequence"/>
</dbReference>
<organism evidence="1 2">
    <name type="scientific">Kineosporia babensis</name>
    <dbReference type="NCBI Taxonomy" id="499548"/>
    <lineage>
        <taxon>Bacteria</taxon>
        <taxon>Bacillati</taxon>
        <taxon>Actinomycetota</taxon>
        <taxon>Actinomycetes</taxon>
        <taxon>Kineosporiales</taxon>
        <taxon>Kineosporiaceae</taxon>
        <taxon>Kineosporia</taxon>
    </lineage>
</organism>
<dbReference type="EMBL" id="JAJOMB010000004">
    <property type="protein sequence ID" value="MCD5311093.1"/>
    <property type="molecule type" value="Genomic_DNA"/>
</dbReference>
<comment type="caution">
    <text evidence="1">The sequence shown here is derived from an EMBL/GenBank/DDBJ whole genome shotgun (WGS) entry which is preliminary data.</text>
</comment>
<gene>
    <name evidence="1" type="ORF">LR394_09310</name>
</gene>
<keyword evidence="2" id="KW-1185">Reference proteome</keyword>
<evidence type="ECO:0000313" key="1">
    <source>
        <dbReference type="EMBL" id="MCD5311093.1"/>
    </source>
</evidence>
<accession>A0A9X1NBI6</accession>
<name>A0A9X1NBI6_9ACTN</name>
<dbReference type="AlphaFoldDB" id="A0A9X1NBI6"/>
<sequence>MGGVTVAKGALTGELTDSTVEAGLIDSMHDSQTIFAGTRLEAGLKSASIR</sequence>
<evidence type="ECO:0000313" key="2">
    <source>
        <dbReference type="Proteomes" id="UP001138997"/>
    </source>
</evidence>